<feature type="domain" description="HTH crp-type" evidence="1">
    <location>
        <begin position="129"/>
        <end position="202"/>
    </location>
</feature>
<accession>A0A4D6WSV0</accession>
<reference evidence="2" key="1">
    <citation type="journal article" date="2019" name="Mol. Phylogenet. Evol.">
        <title>Morphological evolution and classification of the red algal order Ceramiales inferred using plastid phylogenomics.</title>
        <authorList>
            <person name="Diaz-Tapia P."/>
            <person name="Pasella M.M."/>
            <person name="Verbruggen H."/>
            <person name="Maggs C.A."/>
        </authorList>
    </citation>
    <scope>NUCLEOTIDE SEQUENCE</scope>
    <source>
        <strain evidence="2">PD2952</strain>
    </source>
</reference>
<proteinExistence type="predicted"/>
<dbReference type="InterPro" id="IPR036388">
    <property type="entry name" value="WH-like_DNA-bd_sf"/>
</dbReference>
<dbReference type="SUPFAM" id="SSF46785">
    <property type="entry name" value="Winged helix' DNA-binding domain"/>
    <property type="match status" value="1"/>
</dbReference>
<evidence type="ECO:0000259" key="1">
    <source>
        <dbReference type="PROSITE" id="PS51063"/>
    </source>
</evidence>
<dbReference type="EMBL" id="MK814632">
    <property type="protein sequence ID" value="QCI05460.1"/>
    <property type="molecule type" value="Genomic_DNA"/>
</dbReference>
<organism evidence="2">
    <name type="scientific">Crouania attenuata</name>
    <dbReference type="NCBI Taxonomy" id="42002"/>
    <lineage>
        <taxon>Eukaryota</taxon>
        <taxon>Rhodophyta</taxon>
        <taxon>Florideophyceae</taxon>
        <taxon>Rhodymeniophycidae</taxon>
        <taxon>Ceramiales</taxon>
        <taxon>Callithamniaceae</taxon>
        <taxon>Crouania</taxon>
    </lineage>
</organism>
<dbReference type="PROSITE" id="PS51063">
    <property type="entry name" value="HTH_CRP_2"/>
    <property type="match status" value="1"/>
</dbReference>
<reference evidence="2" key="2">
    <citation type="submission" date="2019-04" db="EMBL/GenBank/DDBJ databases">
        <authorList>
            <person name="Pasella M."/>
        </authorList>
    </citation>
    <scope>NUCLEOTIDE SEQUENCE</scope>
    <source>
        <strain evidence="2">PD2952</strain>
    </source>
</reference>
<keyword evidence="2" id="KW-0934">Plastid</keyword>
<geneLocation type="plastid" evidence="2"/>
<sequence length="212" mass="24976">MTWIHLLSKSHIPFSVYKMYKGDSLIQPKTIKNTHILVILQGILSMYHVLNKTEVICNSIVYTGHIITSNDSDYTYNYISLRTSYIISLPITTTDLNQYIDHKIFNQILYNYNNTLKQNIDINRIFIHKNIKFRLIQIIIILSMKFGIIHNQKIMIPLIIHKIDLANILGGNINTINKILKDLDDQKIVTYAKRNIYVHNIVFLKYYCYLLR</sequence>
<name>A0A4D6WSV0_9FLOR</name>
<gene>
    <name evidence="2" type="primary">ntcA</name>
</gene>
<dbReference type="GO" id="GO:0003677">
    <property type="term" value="F:DNA binding"/>
    <property type="evidence" value="ECO:0007669"/>
    <property type="project" value="InterPro"/>
</dbReference>
<dbReference type="InterPro" id="IPR036390">
    <property type="entry name" value="WH_DNA-bd_sf"/>
</dbReference>
<dbReference type="Gene3D" id="1.10.10.10">
    <property type="entry name" value="Winged helix-like DNA-binding domain superfamily/Winged helix DNA-binding domain"/>
    <property type="match status" value="1"/>
</dbReference>
<dbReference type="GO" id="GO:0006355">
    <property type="term" value="P:regulation of DNA-templated transcription"/>
    <property type="evidence" value="ECO:0007669"/>
    <property type="project" value="InterPro"/>
</dbReference>
<dbReference type="InterPro" id="IPR012318">
    <property type="entry name" value="HTH_CRP"/>
</dbReference>
<dbReference type="AlphaFoldDB" id="A0A4D6WSV0"/>
<evidence type="ECO:0000313" key="2">
    <source>
        <dbReference type="EMBL" id="QCI05460.1"/>
    </source>
</evidence>
<protein>
    <submittedName>
        <fullName evidence="2">Global nitrogen transcriptional regulator</fullName>
    </submittedName>
</protein>